<proteinExistence type="inferred from homology"/>
<organism evidence="14 15">
    <name type="scientific">Syntrophus gentianae</name>
    <dbReference type="NCBI Taxonomy" id="43775"/>
    <lineage>
        <taxon>Bacteria</taxon>
        <taxon>Pseudomonadati</taxon>
        <taxon>Thermodesulfobacteriota</taxon>
        <taxon>Syntrophia</taxon>
        <taxon>Syntrophales</taxon>
        <taxon>Syntrophaceae</taxon>
        <taxon>Syntrophus</taxon>
    </lineage>
</organism>
<dbReference type="STRING" id="43775.SAMN04489760_11024"/>
<evidence type="ECO:0000256" key="3">
    <source>
        <dbReference type="ARBA" id="ARBA00005842"/>
    </source>
</evidence>
<accession>A0A1H7XBZ5</accession>
<evidence type="ECO:0000256" key="10">
    <source>
        <dbReference type="HAMAP-Rule" id="MF_00185"/>
    </source>
</evidence>
<gene>
    <name evidence="10" type="primary">miaA</name>
    <name evidence="14" type="ORF">SAMN04489760_11024</name>
</gene>
<reference evidence="14 15" key="1">
    <citation type="submission" date="2016-10" db="EMBL/GenBank/DDBJ databases">
        <authorList>
            <person name="de Groot N.N."/>
        </authorList>
    </citation>
    <scope>NUCLEOTIDE SEQUENCE [LARGE SCALE GENOMIC DNA]</scope>
    <source>
        <strain evidence="14 15">DSM 8423</strain>
    </source>
</reference>
<dbReference type="Proteomes" id="UP000198744">
    <property type="component" value="Unassembled WGS sequence"/>
</dbReference>
<dbReference type="InterPro" id="IPR039657">
    <property type="entry name" value="Dimethylallyltransferase"/>
</dbReference>
<evidence type="ECO:0000313" key="15">
    <source>
        <dbReference type="Proteomes" id="UP000198744"/>
    </source>
</evidence>
<dbReference type="OrthoDB" id="9776390at2"/>
<dbReference type="PANTHER" id="PTHR11088:SF60">
    <property type="entry name" value="TRNA DIMETHYLALLYLTRANSFERASE"/>
    <property type="match status" value="1"/>
</dbReference>
<dbReference type="AlphaFoldDB" id="A0A1H7XBZ5"/>
<keyword evidence="4 10" id="KW-0808">Transferase</keyword>
<evidence type="ECO:0000256" key="12">
    <source>
        <dbReference type="RuleBase" id="RU003784"/>
    </source>
</evidence>
<evidence type="ECO:0000256" key="5">
    <source>
        <dbReference type="ARBA" id="ARBA00022694"/>
    </source>
</evidence>
<feature type="site" description="Interaction with substrate tRNA" evidence="10">
    <location>
        <position position="127"/>
    </location>
</feature>
<dbReference type="PANTHER" id="PTHR11088">
    <property type="entry name" value="TRNA DIMETHYLALLYLTRANSFERASE"/>
    <property type="match status" value="1"/>
</dbReference>
<dbReference type="GO" id="GO:0006400">
    <property type="term" value="P:tRNA modification"/>
    <property type="evidence" value="ECO:0007669"/>
    <property type="project" value="TreeGrafter"/>
</dbReference>
<dbReference type="RefSeq" id="WP_093883257.1">
    <property type="nucleotide sequence ID" value="NZ_FOBS01000010.1"/>
</dbReference>
<dbReference type="Gene3D" id="3.40.50.300">
    <property type="entry name" value="P-loop containing nucleotide triphosphate hydrolases"/>
    <property type="match status" value="1"/>
</dbReference>
<evidence type="ECO:0000256" key="2">
    <source>
        <dbReference type="ARBA" id="ARBA00003213"/>
    </source>
</evidence>
<dbReference type="Pfam" id="PF01715">
    <property type="entry name" value="IPPT"/>
    <property type="match status" value="1"/>
</dbReference>
<sequence>MTPNLIVILGPTASGKTRLAVRLARDLNSEIISADSRQVYRGMDIGTGKDLDEYRIEGREIPYHLINIVDPDHDFNVFEYQSRFYRCFAEISSRGRIPILAGGTGLYLSAVLEGYRMVEVPENPELRESLKGESLEDLQRRLLALNPSLHNTTDLLDRSRLLRAIEIAEYSRIKEEESPTDRPSIDPLVVGVHWDREALRKRIGLRLKERLAMGMIDEVKGLHRSGISWDRLVFWGLEYRYVALYLQRKISYGEMVQTLTNRISQFAKRQGTWFRRMERHGIGISWIDGDDYEALKKLVDRSLNA</sequence>
<comment type="similarity">
    <text evidence="3 10 13">Belongs to the IPP transferase family.</text>
</comment>
<comment type="function">
    <text evidence="2 10 12">Catalyzes the transfer of a dimethylallyl group onto the adenine at position 37 in tRNAs that read codons beginning with uridine, leading to the formation of N6-(dimethylallyl)adenosine (i(6)A).</text>
</comment>
<comment type="catalytic activity">
    <reaction evidence="9 10 11">
        <text>adenosine(37) in tRNA + dimethylallyl diphosphate = N(6)-dimethylallyladenosine(37) in tRNA + diphosphate</text>
        <dbReference type="Rhea" id="RHEA:26482"/>
        <dbReference type="Rhea" id="RHEA-COMP:10162"/>
        <dbReference type="Rhea" id="RHEA-COMP:10375"/>
        <dbReference type="ChEBI" id="CHEBI:33019"/>
        <dbReference type="ChEBI" id="CHEBI:57623"/>
        <dbReference type="ChEBI" id="CHEBI:74411"/>
        <dbReference type="ChEBI" id="CHEBI:74415"/>
        <dbReference type="EC" id="2.5.1.75"/>
    </reaction>
</comment>
<dbReference type="GO" id="GO:0005524">
    <property type="term" value="F:ATP binding"/>
    <property type="evidence" value="ECO:0007669"/>
    <property type="project" value="UniProtKB-UniRule"/>
</dbReference>
<evidence type="ECO:0000256" key="13">
    <source>
        <dbReference type="RuleBase" id="RU003785"/>
    </source>
</evidence>
<keyword evidence="5 10" id="KW-0819">tRNA processing</keyword>
<comment type="subunit">
    <text evidence="10">Monomer.</text>
</comment>
<feature type="site" description="Interaction with substrate tRNA" evidence="10">
    <location>
        <position position="104"/>
    </location>
</feature>
<evidence type="ECO:0000256" key="7">
    <source>
        <dbReference type="ARBA" id="ARBA00022840"/>
    </source>
</evidence>
<keyword evidence="15" id="KW-1185">Reference proteome</keyword>
<comment type="cofactor">
    <cofactor evidence="1 10">
        <name>Mg(2+)</name>
        <dbReference type="ChEBI" id="CHEBI:18420"/>
    </cofactor>
</comment>
<name>A0A1H7XBZ5_9BACT</name>
<evidence type="ECO:0000313" key="14">
    <source>
        <dbReference type="EMBL" id="SEM31231.1"/>
    </source>
</evidence>
<keyword evidence="6 10" id="KW-0547">Nucleotide-binding</keyword>
<dbReference type="SUPFAM" id="SSF52540">
    <property type="entry name" value="P-loop containing nucleoside triphosphate hydrolases"/>
    <property type="match status" value="2"/>
</dbReference>
<comment type="caution">
    <text evidence="10">Lacks conserved residue(s) required for the propagation of feature annotation.</text>
</comment>
<dbReference type="EC" id="2.5.1.75" evidence="10"/>
<feature type="binding site" evidence="10">
    <location>
        <begin position="10"/>
        <end position="17"/>
    </location>
    <ligand>
        <name>ATP</name>
        <dbReference type="ChEBI" id="CHEBI:30616"/>
    </ligand>
</feature>
<dbReference type="HAMAP" id="MF_00185">
    <property type="entry name" value="IPP_trans"/>
    <property type="match status" value="1"/>
</dbReference>
<keyword evidence="7 10" id="KW-0067">ATP-binding</keyword>
<dbReference type="InterPro" id="IPR027417">
    <property type="entry name" value="P-loop_NTPase"/>
</dbReference>
<evidence type="ECO:0000256" key="11">
    <source>
        <dbReference type="RuleBase" id="RU003783"/>
    </source>
</evidence>
<feature type="binding site" evidence="10">
    <location>
        <begin position="12"/>
        <end position="17"/>
    </location>
    <ligand>
        <name>substrate</name>
    </ligand>
</feature>
<evidence type="ECO:0000256" key="1">
    <source>
        <dbReference type="ARBA" id="ARBA00001946"/>
    </source>
</evidence>
<evidence type="ECO:0000256" key="6">
    <source>
        <dbReference type="ARBA" id="ARBA00022741"/>
    </source>
</evidence>
<feature type="region of interest" description="Interaction with substrate tRNA" evidence="10">
    <location>
        <begin position="35"/>
        <end position="38"/>
    </location>
</feature>
<keyword evidence="8 10" id="KW-0460">Magnesium</keyword>
<evidence type="ECO:0000256" key="9">
    <source>
        <dbReference type="ARBA" id="ARBA00049563"/>
    </source>
</evidence>
<dbReference type="EMBL" id="FOBS01000010">
    <property type="protein sequence ID" value="SEM31231.1"/>
    <property type="molecule type" value="Genomic_DNA"/>
</dbReference>
<dbReference type="GO" id="GO:0052381">
    <property type="term" value="F:tRNA dimethylallyltransferase activity"/>
    <property type="evidence" value="ECO:0007669"/>
    <property type="project" value="UniProtKB-UniRule"/>
</dbReference>
<evidence type="ECO:0000256" key="4">
    <source>
        <dbReference type="ARBA" id="ARBA00022679"/>
    </source>
</evidence>
<protein>
    <recommendedName>
        <fullName evidence="10">tRNA dimethylallyltransferase</fullName>
        <ecNumber evidence="10">2.5.1.75</ecNumber>
    </recommendedName>
    <alternativeName>
        <fullName evidence="10">Dimethylallyl diphosphate:tRNA dimethylallyltransferase</fullName>
        <shortName evidence="10">DMAPP:tRNA dimethylallyltransferase</shortName>
        <shortName evidence="10">DMATase</shortName>
    </alternativeName>
    <alternativeName>
        <fullName evidence="10">Isopentenyl-diphosphate:tRNA isopentenyltransferase</fullName>
        <shortName evidence="10">IPP transferase</shortName>
        <shortName evidence="10">IPPT</shortName>
        <shortName evidence="10">IPTase</shortName>
    </alternativeName>
</protein>
<dbReference type="NCBIfam" id="TIGR00174">
    <property type="entry name" value="miaA"/>
    <property type="match status" value="1"/>
</dbReference>
<evidence type="ECO:0000256" key="8">
    <source>
        <dbReference type="ARBA" id="ARBA00022842"/>
    </source>
</evidence>
<dbReference type="InterPro" id="IPR018022">
    <property type="entry name" value="IPT"/>
</dbReference>